<evidence type="ECO:0000259" key="7">
    <source>
        <dbReference type="PROSITE" id="PS51918"/>
    </source>
</evidence>
<evidence type="ECO:0000313" key="9">
    <source>
        <dbReference type="Proteomes" id="UP000295777"/>
    </source>
</evidence>
<feature type="binding site" evidence="6">
    <location>
        <position position="88"/>
    </location>
    <ligand>
        <name>[4Fe-4S] cluster</name>
        <dbReference type="ChEBI" id="CHEBI:49883"/>
        <note>4Fe-4S-S-AdoMet</note>
    </ligand>
</feature>
<keyword evidence="4 6" id="KW-0408">Iron</keyword>
<comment type="caution">
    <text evidence="8">The sequence shown here is derived from an EMBL/GenBank/DDBJ whole genome shotgun (WGS) entry which is preliminary data.</text>
</comment>
<dbReference type="CDD" id="cd01335">
    <property type="entry name" value="Radical_SAM"/>
    <property type="match status" value="1"/>
</dbReference>
<dbReference type="SFLD" id="SFLDS00029">
    <property type="entry name" value="Radical_SAM"/>
    <property type="match status" value="1"/>
</dbReference>
<evidence type="ECO:0000313" key="8">
    <source>
        <dbReference type="EMBL" id="TCK06674.1"/>
    </source>
</evidence>
<dbReference type="PANTHER" id="PTHR30352">
    <property type="entry name" value="PYRUVATE FORMATE-LYASE-ACTIVATING ENZYME"/>
    <property type="match status" value="1"/>
</dbReference>
<keyword evidence="9" id="KW-1185">Reference proteome</keyword>
<dbReference type="GO" id="GO:0016829">
    <property type="term" value="F:lyase activity"/>
    <property type="evidence" value="ECO:0007669"/>
    <property type="project" value="UniProtKB-KW"/>
</dbReference>
<evidence type="ECO:0000256" key="6">
    <source>
        <dbReference type="PIRSR" id="PIRSR004869-50"/>
    </source>
</evidence>
<dbReference type="PIRSF" id="PIRSF004869">
    <property type="entry name" value="PflX_prd"/>
    <property type="match status" value="1"/>
</dbReference>
<dbReference type="InterPro" id="IPR016431">
    <property type="entry name" value="Pyrv-formate_lyase-activ_prd"/>
</dbReference>
<dbReference type="SUPFAM" id="SSF102114">
    <property type="entry name" value="Radical SAM enzymes"/>
    <property type="match status" value="1"/>
</dbReference>
<dbReference type="GO" id="GO:0051539">
    <property type="term" value="F:4 iron, 4 sulfur cluster binding"/>
    <property type="evidence" value="ECO:0007669"/>
    <property type="project" value="UniProtKB-KW"/>
</dbReference>
<sequence length="333" mass="38048">MPTLEAEYYVPLEGNKVKCVLCPRECTIPDGGQGFCLVRKNRGGILYTVVYGEVTSAAYDPIEKKPLYHFYPGSVIFSIGTNGCNLDCKSCQNWEISRQETQRQFFPPEAAVTYARRYGSIGIAYTYNDPIIWFEYVKDTAKKVKEAGLVNVMVTNGNININALRELLPLIDAFNVDLKGMDSDYYLKFSSFPSPNVWKVCEEIRKAGKHLELTKLIVPDFDEFTPEYFERFGRWVAENLGKDVPVHYSRFFPAYKLLSTPPTPVEVLDLAYDVTKEYLYYIYVGNVVDPKRESTYCPFCGELLVRREGYDVRVLFTSDGKCPNCGRAVDFVF</sequence>
<dbReference type="EMBL" id="SMFV01000001">
    <property type="protein sequence ID" value="TCK06674.1"/>
    <property type="molecule type" value="Genomic_DNA"/>
</dbReference>
<feature type="binding site" evidence="6">
    <location>
        <position position="91"/>
    </location>
    <ligand>
        <name>[4Fe-4S] cluster</name>
        <dbReference type="ChEBI" id="CHEBI:49883"/>
        <note>4Fe-4S-S-AdoMet</note>
    </ligand>
</feature>
<dbReference type="SFLD" id="SFLDG01101">
    <property type="entry name" value="Uncharacterised_Radical_SAM_Su"/>
    <property type="match status" value="1"/>
</dbReference>
<dbReference type="PANTHER" id="PTHR30352:SF5">
    <property type="entry name" value="PYRUVATE FORMATE-LYASE 1-ACTIVATING ENZYME"/>
    <property type="match status" value="1"/>
</dbReference>
<dbReference type="GO" id="GO:0046872">
    <property type="term" value="F:metal ion binding"/>
    <property type="evidence" value="ECO:0007669"/>
    <property type="project" value="UniProtKB-KW"/>
</dbReference>
<evidence type="ECO:0000256" key="2">
    <source>
        <dbReference type="ARBA" id="ARBA00022691"/>
    </source>
</evidence>
<dbReference type="InterPro" id="IPR027596">
    <property type="entry name" value="AmmeMemoSam_rS"/>
</dbReference>
<dbReference type="AlphaFoldDB" id="A0A4R1GEL8"/>
<name>A0A4R1GEL8_9BACT</name>
<proteinExistence type="predicted"/>
<keyword evidence="3 6" id="KW-0479">Metal-binding</keyword>
<dbReference type="InterPro" id="IPR013785">
    <property type="entry name" value="Aldolase_TIM"/>
</dbReference>
<protein>
    <submittedName>
        <fullName evidence="8">Pyruvate formate lyase activating enzyme</fullName>
    </submittedName>
</protein>
<accession>A0A4R1GEL8</accession>
<dbReference type="Pfam" id="PF04055">
    <property type="entry name" value="Radical_SAM"/>
    <property type="match status" value="1"/>
</dbReference>
<evidence type="ECO:0000256" key="4">
    <source>
        <dbReference type="ARBA" id="ARBA00023004"/>
    </source>
</evidence>
<dbReference type="PROSITE" id="PS51918">
    <property type="entry name" value="RADICAL_SAM"/>
    <property type="match status" value="1"/>
</dbReference>
<dbReference type="NCBIfam" id="TIGR04337">
    <property type="entry name" value="AmmeMemoSam_rS"/>
    <property type="match status" value="1"/>
</dbReference>
<dbReference type="RefSeq" id="WP_132525430.1">
    <property type="nucleotide sequence ID" value="NZ_SMFV01000001.1"/>
</dbReference>
<feature type="domain" description="Radical SAM core" evidence="7">
    <location>
        <begin position="69"/>
        <end position="286"/>
    </location>
</feature>
<keyword evidence="1" id="KW-0004">4Fe-4S</keyword>
<evidence type="ECO:0000256" key="3">
    <source>
        <dbReference type="ARBA" id="ARBA00022723"/>
    </source>
</evidence>
<keyword evidence="2 6" id="KW-0949">S-adenosyl-L-methionine</keyword>
<organism evidence="8 9">
    <name type="scientific">Phorcysia thermohydrogeniphila</name>
    <dbReference type="NCBI Taxonomy" id="936138"/>
    <lineage>
        <taxon>Bacteria</taxon>
        <taxon>Pseudomonadati</taxon>
        <taxon>Aquificota</taxon>
        <taxon>Aquificia</taxon>
        <taxon>Desulfurobacteriales</taxon>
        <taxon>Desulfurobacteriaceae</taxon>
        <taxon>Phorcysia</taxon>
    </lineage>
</organism>
<dbReference type="Gene3D" id="3.20.20.70">
    <property type="entry name" value="Aldolase class I"/>
    <property type="match status" value="1"/>
</dbReference>
<keyword evidence="8" id="KW-0670">Pyruvate</keyword>
<dbReference type="InterPro" id="IPR007197">
    <property type="entry name" value="rSAM"/>
</dbReference>
<keyword evidence="5 6" id="KW-0411">Iron-sulfur</keyword>
<evidence type="ECO:0000256" key="5">
    <source>
        <dbReference type="ARBA" id="ARBA00023014"/>
    </source>
</evidence>
<reference evidence="8 9" key="1">
    <citation type="submission" date="2019-03" db="EMBL/GenBank/DDBJ databases">
        <title>Genomic Encyclopedia of Archaeal and Bacterial Type Strains, Phase II (KMG-II): from individual species to whole genera.</title>
        <authorList>
            <person name="Goeker M."/>
        </authorList>
    </citation>
    <scope>NUCLEOTIDE SEQUENCE [LARGE SCALE GENOMIC DNA]</scope>
    <source>
        <strain evidence="8 9">DSM 24425</strain>
    </source>
</reference>
<dbReference type="InterPro" id="IPR058240">
    <property type="entry name" value="rSAM_sf"/>
</dbReference>
<comment type="cofactor">
    <cofactor evidence="6">
        <name>[4Fe-4S] cluster</name>
        <dbReference type="ChEBI" id="CHEBI:49883"/>
    </cofactor>
    <text evidence="6">Binds 1 [4Fe-4S] cluster. The cluster is coordinated with 3 cysteines and an exchangeable S-adenosyl-L-methionine.</text>
</comment>
<keyword evidence="8" id="KW-0456">Lyase</keyword>
<dbReference type="OrthoDB" id="9778883at2"/>
<gene>
    <name evidence="8" type="ORF">CLV27_0480</name>
</gene>
<dbReference type="Proteomes" id="UP000295777">
    <property type="component" value="Unassembled WGS sequence"/>
</dbReference>
<dbReference type="InterPro" id="IPR034457">
    <property type="entry name" value="Organic_radical-activating"/>
</dbReference>
<feature type="binding site" evidence="6">
    <location>
        <position position="84"/>
    </location>
    <ligand>
        <name>[4Fe-4S] cluster</name>
        <dbReference type="ChEBI" id="CHEBI:49883"/>
        <note>4Fe-4S-S-AdoMet</note>
    </ligand>
</feature>
<evidence type="ECO:0000256" key="1">
    <source>
        <dbReference type="ARBA" id="ARBA00022485"/>
    </source>
</evidence>